<dbReference type="SUPFAM" id="SSF56672">
    <property type="entry name" value="DNA/RNA polymerases"/>
    <property type="match status" value="1"/>
</dbReference>
<dbReference type="EMBL" id="JAGDYM010000004">
    <property type="protein sequence ID" value="MBO1901163.1"/>
    <property type="molecule type" value="Genomic_DNA"/>
</dbReference>
<dbReference type="GO" id="GO:0006281">
    <property type="term" value="P:DNA repair"/>
    <property type="evidence" value="ECO:0007669"/>
    <property type="project" value="InterPro"/>
</dbReference>
<evidence type="ECO:0000256" key="3">
    <source>
        <dbReference type="ARBA" id="ARBA00025589"/>
    </source>
</evidence>
<dbReference type="RefSeq" id="WP_208096411.1">
    <property type="nucleotide sequence ID" value="NZ_JAGDYM010000004.1"/>
</dbReference>
<dbReference type="InterPro" id="IPR001126">
    <property type="entry name" value="UmuC"/>
</dbReference>
<reference evidence="6" key="1">
    <citation type="submission" date="2021-03" db="EMBL/GenBank/DDBJ databases">
        <title>Leucobacter chromiisoli sp. nov., isolated from chromium-containing soil of chemical plant.</title>
        <authorList>
            <person name="Xu Z."/>
        </authorList>
    </citation>
    <scope>NUCLEOTIDE SEQUENCE</scope>
    <source>
        <strain evidence="6">S27</strain>
    </source>
</reference>
<comment type="function">
    <text evidence="3">Poorly processive, error-prone DNA polymerase involved in untargeted mutagenesis. Copies undamaged DNA at stalled replication forks, which arise in vivo from mismatched or misaligned primer ends. These misaligned primers can be extended by PolIV. Exhibits no 3'-5' exonuclease (proofreading) activity. May be involved in translesional synthesis, in conjunction with the beta clamp from PolIII.</text>
</comment>
<evidence type="ECO:0000256" key="2">
    <source>
        <dbReference type="ARBA" id="ARBA00022763"/>
    </source>
</evidence>
<organism evidence="6 7">
    <name type="scientific">Leucobacter weissii</name>
    <dbReference type="NCBI Taxonomy" id="1983706"/>
    <lineage>
        <taxon>Bacteria</taxon>
        <taxon>Bacillati</taxon>
        <taxon>Actinomycetota</taxon>
        <taxon>Actinomycetes</taxon>
        <taxon>Micrococcales</taxon>
        <taxon>Microbacteriaceae</taxon>
        <taxon>Leucobacter</taxon>
    </lineage>
</organism>
<evidence type="ECO:0000256" key="1">
    <source>
        <dbReference type="ARBA" id="ARBA00010945"/>
    </source>
</evidence>
<dbReference type="PANTHER" id="PTHR35369:SF2">
    <property type="entry name" value="BLR3025 PROTEIN"/>
    <property type="match status" value="1"/>
</dbReference>
<proteinExistence type="inferred from homology"/>
<sequence>MSRTAAANHAAERIVVLRIPDWPVHAHLIERAATDGVSTDRAAADRAPSDGTAARQQRPAPIALIADHRVAACNEAARVEGVRIGLRLREAQSRCPSLATHPHDPAVDEHRFAPVLAALERLVPHLEPLRPGLCAMRARGPARYYGDEATAAGAILGLAERLGFHEATIGIADGRFAAEQAARAEPGAPGLENPRPGVRIARAGGSAAFLGPLPVDRAAGHDLAAVLHGLGIRTLGALAALPEAAIRERFGAEGVAAHRRATGLGAPHRPEILPRAPAREFASELAFEPPIDGSEQLAFACVSLAEEFIDGLADARLVSTALRIELTDDTDARYEHVWFHPRHFTAADAVNRIRWQADAMPRDVERGGAGITRVRLAPAHADRASAHEPGLWDSGPDERVHHHLSRAQGRLGHAAVGTMQLVGGRLLADRQRFVPWGTTAGTSRRGARRAAHARAPGPWPGAVPAPAPIRVFAKPLPVELLDGAGQRVRIDEDDLLAADPARFRPERDSSARAVRAWSLPWAVRERAWAGTPPRFRLQVQLESSEAWLLFHEADRWFAEGRYD</sequence>
<gene>
    <name evidence="6" type="ORF">J4H92_04270</name>
</gene>
<dbReference type="Gene3D" id="3.40.1170.60">
    <property type="match status" value="1"/>
</dbReference>
<feature type="region of interest" description="Disordered" evidence="4">
    <location>
        <begin position="35"/>
        <end position="57"/>
    </location>
</feature>
<keyword evidence="2" id="KW-0227">DNA damage</keyword>
<dbReference type="Proteomes" id="UP000664382">
    <property type="component" value="Unassembled WGS sequence"/>
</dbReference>
<evidence type="ECO:0000259" key="5">
    <source>
        <dbReference type="PROSITE" id="PS50173"/>
    </source>
</evidence>
<dbReference type="PROSITE" id="PS50173">
    <property type="entry name" value="UMUC"/>
    <property type="match status" value="1"/>
</dbReference>
<comment type="similarity">
    <text evidence="1">Belongs to the DNA polymerase type-Y family.</text>
</comment>
<accession>A0A939MI44</accession>
<dbReference type="InterPro" id="IPR050356">
    <property type="entry name" value="SulA_CellDiv_inhibitor"/>
</dbReference>
<comment type="caution">
    <text evidence="6">The sequence shown here is derived from an EMBL/GenBank/DDBJ whole genome shotgun (WGS) entry which is preliminary data.</text>
</comment>
<dbReference type="InterPro" id="IPR043502">
    <property type="entry name" value="DNA/RNA_pol_sf"/>
</dbReference>
<dbReference type="InterPro" id="IPR043128">
    <property type="entry name" value="Rev_trsase/Diguanyl_cyclase"/>
</dbReference>
<dbReference type="CDD" id="cd03468">
    <property type="entry name" value="PolY_like"/>
    <property type="match status" value="1"/>
</dbReference>
<dbReference type="PANTHER" id="PTHR35369">
    <property type="entry name" value="BLR3025 PROTEIN-RELATED"/>
    <property type="match status" value="1"/>
</dbReference>
<dbReference type="Pfam" id="PF00817">
    <property type="entry name" value="IMS"/>
    <property type="match status" value="1"/>
</dbReference>
<feature type="domain" description="UmuC" evidence="5">
    <location>
        <begin position="61"/>
        <end position="129"/>
    </location>
</feature>
<dbReference type="Gene3D" id="3.30.70.270">
    <property type="match status" value="1"/>
</dbReference>
<keyword evidence="7" id="KW-1185">Reference proteome</keyword>
<dbReference type="AlphaFoldDB" id="A0A939MI44"/>
<protein>
    <submittedName>
        <fullName evidence="6">DNA polymerase Y family protein</fullName>
    </submittedName>
</protein>
<name>A0A939MI44_9MICO</name>
<evidence type="ECO:0000256" key="4">
    <source>
        <dbReference type="SAM" id="MobiDB-lite"/>
    </source>
</evidence>
<evidence type="ECO:0000313" key="7">
    <source>
        <dbReference type="Proteomes" id="UP000664382"/>
    </source>
</evidence>
<evidence type="ECO:0000313" key="6">
    <source>
        <dbReference type="EMBL" id="MBO1901163.1"/>
    </source>
</evidence>